<proteinExistence type="predicted"/>
<dbReference type="Proteomes" id="UP001470230">
    <property type="component" value="Unassembled WGS sequence"/>
</dbReference>
<comment type="caution">
    <text evidence="1">The sequence shown here is derived from an EMBL/GenBank/DDBJ whole genome shotgun (WGS) entry which is preliminary data.</text>
</comment>
<evidence type="ECO:0008006" key="3">
    <source>
        <dbReference type="Google" id="ProtNLM"/>
    </source>
</evidence>
<reference evidence="1 2" key="1">
    <citation type="submission" date="2024-04" db="EMBL/GenBank/DDBJ databases">
        <title>Tritrichomonas musculus Genome.</title>
        <authorList>
            <person name="Alves-Ferreira E."/>
            <person name="Grigg M."/>
            <person name="Lorenzi H."/>
            <person name="Galac M."/>
        </authorList>
    </citation>
    <scope>NUCLEOTIDE SEQUENCE [LARGE SCALE GENOMIC DNA]</scope>
    <source>
        <strain evidence="1 2">EAF2021</strain>
    </source>
</reference>
<accession>A0ABR2GZM3</accession>
<protein>
    <recommendedName>
        <fullName evidence="3">Ubiquitin-like domain-containing protein</fullName>
    </recommendedName>
</protein>
<gene>
    <name evidence="1" type="ORF">M9Y10_032574</name>
</gene>
<keyword evidence="2" id="KW-1185">Reference proteome</keyword>
<sequence>MKIFHDDSDYTYIYDGNILNSELSLKSAGISNEKLIIAIKKESKDINNEALNWKILSMKKDIENKLRSLPSKQAKVEYCRIQDLKITKTEGSLKLYRRLTRKLYQQNLKKEDQQINTNIYINYEPSPRPCTDAMPILW</sequence>
<evidence type="ECO:0000313" key="2">
    <source>
        <dbReference type="Proteomes" id="UP001470230"/>
    </source>
</evidence>
<name>A0ABR2GZM3_9EUKA</name>
<evidence type="ECO:0000313" key="1">
    <source>
        <dbReference type="EMBL" id="KAK8839103.1"/>
    </source>
</evidence>
<organism evidence="1 2">
    <name type="scientific">Tritrichomonas musculus</name>
    <dbReference type="NCBI Taxonomy" id="1915356"/>
    <lineage>
        <taxon>Eukaryota</taxon>
        <taxon>Metamonada</taxon>
        <taxon>Parabasalia</taxon>
        <taxon>Tritrichomonadida</taxon>
        <taxon>Tritrichomonadidae</taxon>
        <taxon>Tritrichomonas</taxon>
    </lineage>
</organism>
<dbReference type="EMBL" id="JAPFFF010000053">
    <property type="protein sequence ID" value="KAK8839103.1"/>
    <property type="molecule type" value="Genomic_DNA"/>
</dbReference>